<reference evidence="12" key="1">
    <citation type="submission" date="2020-03" db="EMBL/GenBank/DDBJ databases">
        <authorList>
            <person name="Guo F."/>
        </authorList>
    </citation>
    <scope>NUCLEOTIDE SEQUENCE</scope>
    <source>
        <strain evidence="12">JCM 30134</strain>
    </source>
</reference>
<organism evidence="12 13">
    <name type="scientific">Pseudomaricurvus hydrocarbonicus</name>
    <dbReference type="NCBI Taxonomy" id="1470433"/>
    <lineage>
        <taxon>Bacteria</taxon>
        <taxon>Pseudomonadati</taxon>
        <taxon>Pseudomonadota</taxon>
        <taxon>Gammaproteobacteria</taxon>
        <taxon>Cellvibrionales</taxon>
        <taxon>Cellvibrionaceae</taxon>
        <taxon>Pseudomaricurvus</taxon>
    </lineage>
</organism>
<name>A0A9E5JRB1_9GAMM</name>
<evidence type="ECO:0000256" key="2">
    <source>
        <dbReference type="ARBA" id="ARBA00010637"/>
    </source>
</evidence>
<dbReference type="SUPFAM" id="SSF103054">
    <property type="entry name" value="General secretion pathway protein M, EpsM"/>
    <property type="match status" value="1"/>
</dbReference>
<keyword evidence="8 11" id="KW-1133">Transmembrane helix</keyword>
<keyword evidence="7" id="KW-0653">Protein transport</keyword>
<comment type="similarity">
    <text evidence="2">Belongs to the GSP M family.</text>
</comment>
<dbReference type="Proteomes" id="UP000787472">
    <property type="component" value="Unassembled WGS sequence"/>
</dbReference>
<evidence type="ECO:0000256" key="6">
    <source>
        <dbReference type="ARBA" id="ARBA00022692"/>
    </source>
</evidence>
<dbReference type="InterPro" id="IPR007690">
    <property type="entry name" value="T2SS_GspM"/>
</dbReference>
<proteinExistence type="inferred from homology"/>
<dbReference type="GO" id="GO:0005886">
    <property type="term" value="C:plasma membrane"/>
    <property type="evidence" value="ECO:0007669"/>
    <property type="project" value="UniProtKB-SubCell"/>
</dbReference>
<dbReference type="PIRSF" id="PIRSF006291">
    <property type="entry name" value="GspM"/>
    <property type="match status" value="1"/>
</dbReference>
<keyword evidence="6 11" id="KW-0812">Transmembrane</keyword>
<evidence type="ECO:0000256" key="11">
    <source>
        <dbReference type="SAM" id="Phobius"/>
    </source>
</evidence>
<dbReference type="GO" id="GO:0015627">
    <property type="term" value="C:type II protein secretion system complex"/>
    <property type="evidence" value="ECO:0007669"/>
    <property type="project" value="InterPro"/>
</dbReference>
<comment type="subcellular location">
    <subcellularLocation>
        <location evidence="1">Cell inner membrane</location>
        <topology evidence="1">Single-pass membrane protein</topology>
    </subcellularLocation>
</comment>
<dbReference type="Gene3D" id="3.30.1360.100">
    <property type="entry name" value="General secretion pathway protein M, EpsM"/>
    <property type="match status" value="1"/>
</dbReference>
<dbReference type="GO" id="GO:0015628">
    <property type="term" value="P:protein secretion by the type II secretion system"/>
    <property type="evidence" value="ECO:0007669"/>
    <property type="project" value="InterPro"/>
</dbReference>
<comment type="caution">
    <text evidence="12">The sequence shown here is derived from an EMBL/GenBank/DDBJ whole genome shotgun (WGS) entry which is preliminary data.</text>
</comment>
<keyword evidence="13" id="KW-1185">Reference proteome</keyword>
<dbReference type="Pfam" id="PF04612">
    <property type="entry name" value="T2SSM"/>
    <property type="match status" value="1"/>
</dbReference>
<keyword evidence="3" id="KW-0813">Transport</keyword>
<dbReference type="InterPro" id="IPR023229">
    <property type="entry name" value="T2SS_M_periplasmic_sf"/>
</dbReference>
<feature type="compositionally biased region" description="Polar residues" evidence="10">
    <location>
        <begin position="87"/>
        <end position="100"/>
    </location>
</feature>
<evidence type="ECO:0000256" key="3">
    <source>
        <dbReference type="ARBA" id="ARBA00022448"/>
    </source>
</evidence>
<evidence type="ECO:0000256" key="5">
    <source>
        <dbReference type="ARBA" id="ARBA00022519"/>
    </source>
</evidence>
<gene>
    <name evidence="12" type="ORF">G8770_00085</name>
</gene>
<evidence type="ECO:0000256" key="8">
    <source>
        <dbReference type="ARBA" id="ARBA00022989"/>
    </source>
</evidence>
<accession>A0A9E5JRB1</accession>
<evidence type="ECO:0000256" key="9">
    <source>
        <dbReference type="ARBA" id="ARBA00023136"/>
    </source>
</evidence>
<evidence type="ECO:0000313" key="13">
    <source>
        <dbReference type="Proteomes" id="UP000787472"/>
    </source>
</evidence>
<feature type="region of interest" description="Disordered" evidence="10">
    <location>
        <begin position="86"/>
        <end position="109"/>
    </location>
</feature>
<keyword evidence="4" id="KW-1003">Cell membrane</keyword>
<feature type="transmembrane region" description="Helical" evidence="11">
    <location>
        <begin position="35"/>
        <end position="58"/>
    </location>
</feature>
<evidence type="ECO:0000256" key="1">
    <source>
        <dbReference type="ARBA" id="ARBA00004377"/>
    </source>
</evidence>
<protein>
    <submittedName>
        <fullName evidence="12">Type II secretion system protein M</fullName>
    </submittedName>
</protein>
<sequence length="184" mass="21255">MADLQMTRFKWQAALQNQFSQWLGRFHKLSHRDQIALKLLGAFGGLLFLVYGILLPAFDYHQNSQYVFTEQQQLFSWMKAKQPAVEQLQQTPQSPGTTQKPSRKEDENPISLINNSAKDFQLSIQRLQPEANGNQRIWMEKVSFKNTIEWLNHLQVNGLELVDVSLDQQQPGIVNVRATLQSMD</sequence>
<evidence type="ECO:0000313" key="12">
    <source>
        <dbReference type="EMBL" id="NHO63946.1"/>
    </source>
</evidence>
<keyword evidence="9 11" id="KW-0472">Membrane</keyword>
<dbReference type="EMBL" id="JAAONZ010000001">
    <property type="protein sequence ID" value="NHO63946.1"/>
    <property type="molecule type" value="Genomic_DNA"/>
</dbReference>
<dbReference type="RefSeq" id="WP_167180483.1">
    <property type="nucleotide sequence ID" value="NZ_JAAONZ010000001.1"/>
</dbReference>
<dbReference type="AlphaFoldDB" id="A0A9E5JRB1"/>
<keyword evidence="5" id="KW-0997">Cell inner membrane</keyword>
<evidence type="ECO:0000256" key="10">
    <source>
        <dbReference type="SAM" id="MobiDB-lite"/>
    </source>
</evidence>
<evidence type="ECO:0000256" key="4">
    <source>
        <dbReference type="ARBA" id="ARBA00022475"/>
    </source>
</evidence>
<evidence type="ECO:0000256" key="7">
    <source>
        <dbReference type="ARBA" id="ARBA00022927"/>
    </source>
</evidence>